<protein>
    <submittedName>
        <fullName evidence="3">CHRD domain-containing protein</fullName>
    </submittedName>
</protein>
<proteinExistence type="predicted"/>
<evidence type="ECO:0000313" key="4">
    <source>
        <dbReference type="Proteomes" id="UP001597090"/>
    </source>
</evidence>
<gene>
    <name evidence="3" type="ORF">ACFQZQ_13670</name>
</gene>
<comment type="caution">
    <text evidence="3">The sequence shown here is derived from an EMBL/GenBank/DDBJ whole genome shotgun (WGS) entry which is preliminary data.</text>
</comment>
<sequence length="181" mass="18598">MKPFVVPTTILAAILVALMATPLAASAENVRVSLIPFEEVPSVSSAARGSFKADIDSRASQIAYDLEYSGLTGDVRQAHIHFGQRNVNGGISVFLCQTATNPDPTGLAPACPASGRVSGVLTIANVVGPAGQGIAAGEFAELVAAIRDGVAYVNVHSSTFPGGEVRGQLNGRRNLLPPPGH</sequence>
<dbReference type="EMBL" id="JBHTIH010000007">
    <property type="protein sequence ID" value="MFD0740328.1"/>
    <property type="molecule type" value="Genomic_DNA"/>
</dbReference>
<feature type="signal peptide" evidence="1">
    <location>
        <begin position="1"/>
        <end position="27"/>
    </location>
</feature>
<reference evidence="4" key="1">
    <citation type="journal article" date="2019" name="Int. J. Syst. Evol. Microbiol.">
        <title>The Global Catalogue of Microorganisms (GCM) 10K type strain sequencing project: providing services to taxonomists for standard genome sequencing and annotation.</title>
        <authorList>
            <consortium name="The Broad Institute Genomics Platform"/>
            <consortium name="The Broad Institute Genome Sequencing Center for Infectious Disease"/>
            <person name="Wu L."/>
            <person name="Ma J."/>
        </authorList>
    </citation>
    <scope>NUCLEOTIDE SEQUENCE [LARGE SCALE GENOMIC DNA]</scope>
    <source>
        <strain evidence="4">CCUG 55491</strain>
    </source>
</reference>
<dbReference type="Pfam" id="PF07452">
    <property type="entry name" value="CHRD"/>
    <property type="match status" value="1"/>
</dbReference>
<accession>A0ABW2YPN9</accession>
<evidence type="ECO:0000313" key="3">
    <source>
        <dbReference type="EMBL" id="MFD0740328.1"/>
    </source>
</evidence>
<evidence type="ECO:0000259" key="2">
    <source>
        <dbReference type="SMART" id="SM00754"/>
    </source>
</evidence>
<feature type="chain" id="PRO_5046479200" evidence="1">
    <location>
        <begin position="28"/>
        <end position="181"/>
    </location>
</feature>
<keyword evidence="1" id="KW-0732">Signal</keyword>
<evidence type="ECO:0000256" key="1">
    <source>
        <dbReference type="SAM" id="SignalP"/>
    </source>
</evidence>
<dbReference type="Proteomes" id="UP001597090">
    <property type="component" value="Unassembled WGS sequence"/>
</dbReference>
<keyword evidence="4" id="KW-1185">Reference proteome</keyword>
<organism evidence="3 4">
    <name type="scientific">Lysobacter koreensis</name>
    <dbReference type="NCBI Taxonomy" id="266122"/>
    <lineage>
        <taxon>Bacteria</taxon>
        <taxon>Pseudomonadati</taxon>
        <taxon>Pseudomonadota</taxon>
        <taxon>Gammaproteobacteria</taxon>
        <taxon>Lysobacterales</taxon>
        <taxon>Lysobacteraceae</taxon>
        <taxon>Lysobacter</taxon>
    </lineage>
</organism>
<dbReference type="InterPro" id="IPR010895">
    <property type="entry name" value="CHRD"/>
</dbReference>
<dbReference type="SMART" id="SM00754">
    <property type="entry name" value="CHRD"/>
    <property type="match status" value="1"/>
</dbReference>
<dbReference type="RefSeq" id="WP_386813470.1">
    <property type="nucleotide sequence ID" value="NZ_JBHTIH010000007.1"/>
</dbReference>
<name>A0ABW2YPN9_9GAMM</name>
<feature type="domain" description="CHRD" evidence="2">
    <location>
        <begin position="28"/>
        <end position="171"/>
    </location>
</feature>